<evidence type="ECO:0000256" key="2">
    <source>
        <dbReference type="ARBA" id="ARBA00022448"/>
    </source>
</evidence>
<dbReference type="RefSeq" id="XP_033686965.1">
    <property type="nucleotide sequence ID" value="XM_033823379.1"/>
</dbReference>
<feature type="non-terminal residue" evidence="8">
    <location>
        <position position="1"/>
    </location>
</feature>
<dbReference type="GO" id="GO:0022857">
    <property type="term" value="F:transmembrane transporter activity"/>
    <property type="evidence" value="ECO:0007669"/>
    <property type="project" value="InterPro"/>
</dbReference>
<evidence type="ECO:0000256" key="6">
    <source>
        <dbReference type="SAM" id="Phobius"/>
    </source>
</evidence>
<evidence type="ECO:0000256" key="1">
    <source>
        <dbReference type="ARBA" id="ARBA00004141"/>
    </source>
</evidence>
<accession>A0A6A6INC3</accession>
<feature type="domain" description="Major facilitator superfamily (MFS) profile" evidence="7">
    <location>
        <begin position="1"/>
        <end position="499"/>
    </location>
</feature>
<evidence type="ECO:0000259" key="7">
    <source>
        <dbReference type="PROSITE" id="PS50850"/>
    </source>
</evidence>
<organism evidence="8 9">
    <name type="scientific">Trematosphaeria pertusa</name>
    <dbReference type="NCBI Taxonomy" id="390896"/>
    <lineage>
        <taxon>Eukaryota</taxon>
        <taxon>Fungi</taxon>
        <taxon>Dikarya</taxon>
        <taxon>Ascomycota</taxon>
        <taxon>Pezizomycotina</taxon>
        <taxon>Dothideomycetes</taxon>
        <taxon>Pleosporomycetidae</taxon>
        <taxon>Pleosporales</taxon>
        <taxon>Massarineae</taxon>
        <taxon>Trematosphaeriaceae</taxon>
        <taxon>Trematosphaeria</taxon>
    </lineage>
</organism>
<feature type="transmembrane region" description="Helical" evidence="6">
    <location>
        <begin position="253"/>
        <end position="275"/>
    </location>
</feature>
<keyword evidence="3 6" id="KW-0812">Transmembrane</keyword>
<feature type="transmembrane region" description="Helical" evidence="6">
    <location>
        <begin position="184"/>
        <end position="203"/>
    </location>
</feature>
<dbReference type="OrthoDB" id="4161376at2759"/>
<dbReference type="InterPro" id="IPR053791">
    <property type="entry name" value="MFS_Tri12-like"/>
</dbReference>
<reference evidence="8" key="1">
    <citation type="journal article" date="2020" name="Stud. Mycol.">
        <title>101 Dothideomycetes genomes: a test case for predicting lifestyles and emergence of pathogens.</title>
        <authorList>
            <person name="Haridas S."/>
            <person name="Albert R."/>
            <person name="Binder M."/>
            <person name="Bloem J."/>
            <person name="Labutti K."/>
            <person name="Salamov A."/>
            <person name="Andreopoulos B."/>
            <person name="Baker S."/>
            <person name="Barry K."/>
            <person name="Bills G."/>
            <person name="Bluhm B."/>
            <person name="Cannon C."/>
            <person name="Castanera R."/>
            <person name="Culley D."/>
            <person name="Daum C."/>
            <person name="Ezra D."/>
            <person name="Gonzalez J."/>
            <person name="Henrissat B."/>
            <person name="Kuo A."/>
            <person name="Liang C."/>
            <person name="Lipzen A."/>
            <person name="Lutzoni F."/>
            <person name="Magnuson J."/>
            <person name="Mondo S."/>
            <person name="Nolan M."/>
            <person name="Ohm R."/>
            <person name="Pangilinan J."/>
            <person name="Park H.-J."/>
            <person name="Ramirez L."/>
            <person name="Alfaro M."/>
            <person name="Sun H."/>
            <person name="Tritt A."/>
            <person name="Yoshinaga Y."/>
            <person name="Zwiers L.-H."/>
            <person name="Turgeon B."/>
            <person name="Goodwin S."/>
            <person name="Spatafora J."/>
            <person name="Crous P."/>
            <person name="Grigoriev I."/>
        </authorList>
    </citation>
    <scope>NUCLEOTIDE SEQUENCE</scope>
    <source>
        <strain evidence="8">CBS 122368</strain>
    </source>
</reference>
<feature type="transmembrane region" description="Helical" evidence="6">
    <location>
        <begin position="52"/>
        <end position="71"/>
    </location>
</feature>
<feature type="transmembrane region" description="Helical" evidence="6">
    <location>
        <begin position="22"/>
        <end position="40"/>
    </location>
</feature>
<dbReference type="InterPro" id="IPR005829">
    <property type="entry name" value="Sugar_transporter_CS"/>
</dbReference>
<feature type="transmembrane region" description="Helical" evidence="6">
    <location>
        <begin position="475"/>
        <end position="494"/>
    </location>
</feature>
<feature type="transmembrane region" description="Helical" evidence="6">
    <location>
        <begin position="320"/>
        <end position="338"/>
    </location>
</feature>
<dbReference type="Pfam" id="PF06609">
    <property type="entry name" value="TRI12"/>
    <property type="match status" value="1"/>
</dbReference>
<evidence type="ECO:0000256" key="5">
    <source>
        <dbReference type="ARBA" id="ARBA00023136"/>
    </source>
</evidence>
<keyword evidence="4 6" id="KW-1133">Transmembrane helix</keyword>
<dbReference type="EMBL" id="ML987192">
    <property type="protein sequence ID" value="KAF2251961.1"/>
    <property type="molecule type" value="Genomic_DNA"/>
</dbReference>
<dbReference type="InterPro" id="IPR020846">
    <property type="entry name" value="MFS_dom"/>
</dbReference>
<feature type="transmembrane region" description="Helical" evidence="6">
    <location>
        <begin position="215"/>
        <end position="232"/>
    </location>
</feature>
<evidence type="ECO:0000256" key="3">
    <source>
        <dbReference type="ARBA" id="ARBA00022692"/>
    </source>
</evidence>
<feature type="transmembrane region" description="Helical" evidence="6">
    <location>
        <begin position="287"/>
        <end position="308"/>
    </location>
</feature>
<feature type="transmembrane region" description="Helical" evidence="6">
    <location>
        <begin position="77"/>
        <end position="97"/>
    </location>
</feature>
<gene>
    <name evidence="8" type="ORF">BU26DRAFT_420834</name>
</gene>
<proteinExistence type="predicted"/>
<dbReference type="AlphaFoldDB" id="A0A6A6INC3"/>
<name>A0A6A6INC3_9PLEO</name>
<sequence>GFALVAPVLSQIAVALGPTNSIIWLSLVYTIGLAVGLTLVGRLSDIFGRRWFFIVGTALGCLGAIVCSTAKTVPVLIGGQVLIGLSASTGYSYAFIIGELVPVKYRFMFNALIFVFSFPTAGFGAAISTAFILHTKAGWRWVYYLLIILNGLTTILYAVFYFPPTFHQKHGRDTVMKWLKHFDYVGLVLYTAGLVLFILGLSSGGSLYPWSNAKVIAPIVVGFLCIVALFLYESFMDLKEPLIPMHLFKHRGWVASMLSLSLGASVYYSQAIIWPEMTVNVYAHGRVMWGGIVSCLVGIGITLGEIIGGGVAKNFGHWKVQCFCVITLGTLFLGLGALCNPNTPKTAIALVFIATTFVGWNEALVLPICTIAIRDQEEIGTAAGIAGSSRSFISTIASTIYSVVLTQRVTKTLSTEVPAAVVQAGLPASSVADYMAAIAAGGTQSLLDAVNGLTPQIIATGAEAYRFAYADAYRTIFLVSLAFGGLAIIASLFIPDIDSLMGEKVAATLKGRDKNSDDLKV</sequence>
<keyword evidence="5 6" id="KW-0472">Membrane</keyword>
<dbReference type="PANTHER" id="PTHR23501:SF109">
    <property type="entry name" value="MAJOR FACILITATOR SUPERFAMILY (MFS) PROFILE DOMAIN-CONTAINING PROTEIN-RELATED"/>
    <property type="match status" value="1"/>
</dbReference>
<evidence type="ECO:0000256" key="4">
    <source>
        <dbReference type="ARBA" id="ARBA00022989"/>
    </source>
</evidence>
<dbReference type="SUPFAM" id="SSF103473">
    <property type="entry name" value="MFS general substrate transporter"/>
    <property type="match status" value="1"/>
</dbReference>
<dbReference type="PROSITE" id="PS50850">
    <property type="entry name" value="MFS"/>
    <property type="match status" value="1"/>
</dbReference>
<dbReference type="CDD" id="cd06179">
    <property type="entry name" value="MFS_TRI12_like"/>
    <property type="match status" value="1"/>
</dbReference>
<keyword evidence="9" id="KW-1185">Reference proteome</keyword>
<dbReference type="InterPro" id="IPR036259">
    <property type="entry name" value="MFS_trans_sf"/>
</dbReference>
<dbReference type="GO" id="GO:0005886">
    <property type="term" value="C:plasma membrane"/>
    <property type="evidence" value="ECO:0007669"/>
    <property type="project" value="TreeGrafter"/>
</dbReference>
<evidence type="ECO:0000313" key="9">
    <source>
        <dbReference type="Proteomes" id="UP000800094"/>
    </source>
</evidence>
<feature type="transmembrane region" description="Helical" evidence="6">
    <location>
        <begin position="141"/>
        <end position="163"/>
    </location>
</feature>
<protein>
    <submittedName>
        <fullName evidence="8">MFS general substrate transporter</fullName>
    </submittedName>
</protein>
<dbReference type="InterPro" id="IPR010573">
    <property type="entry name" value="MFS_Str1/Tri12-like"/>
</dbReference>
<dbReference type="PROSITE" id="PS00216">
    <property type="entry name" value="SUGAR_TRANSPORT_1"/>
    <property type="match status" value="1"/>
</dbReference>
<feature type="transmembrane region" description="Helical" evidence="6">
    <location>
        <begin position="350"/>
        <end position="373"/>
    </location>
</feature>
<evidence type="ECO:0000313" key="8">
    <source>
        <dbReference type="EMBL" id="KAF2251961.1"/>
    </source>
</evidence>
<keyword evidence="2" id="KW-0813">Transport</keyword>
<dbReference type="GeneID" id="54576709"/>
<dbReference type="Proteomes" id="UP000800094">
    <property type="component" value="Unassembled WGS sequence"/>
</dbReference>
<dbReference type="Gene3D" id="1.20.1250.20">
    <property type="entry name" value="MFS general substrate transporter like domains"/>
    <property type="match status" value="2"/>
</dbReference>
<feature type="transmembrane region" description="Helical" evidence="6">
    <location>
        <begin position="109"/>
        <end position="135"/>
    </location>
</feature>
<comment type="subcellular location">
    <subcellularLocation>
        <location evidence="1">Membrane</location>
        <topology evidence="1">Multi-pass membrane protein</topology>
    </subcellularLocation>
</comment>
<dbReference type="PANTHER" id="PTHR23501">
    <property type="entry name" value="MAJOR FACILITATOR SUPERFAMILY"/>
    <property type="match status" value="1"/>
</dbReference>